<evidence type="ECO:0000256" key="1">
    <source>
        <dbReference type="ARBA" id="ARBA00008324"/>
    </source>
</evidence>
<evidence type="ECO:0000256" key="2">
    <source>
        <dbReference type="ARBA" id="ARBA00022801"/>
    </source>
</evidence>
<dbReference type="EMBL" id="BMDZ01000041">
    <property type="protein sequence ID" value="GGB49016.1"/>
    <property type="molecule type" value="Genomic_DNA"/>
</dbReference>
<dbReference type="SUPFAM" id="SSF54637">
    <property type="entry name" value="Thioesterase/thiol ester dehydrase-isomerase"/>
    <property type="match status" value="1"/>
</dbReference>
<dbReference type="PANTHER" id="PTHR21660">
    <property type="entry name" value="THIOESTERASE SUPERFAMILY MEMBER-RELATED"/>
    <property type="match status" value="1"/>
</dbReference>
<comment type="similarity">
    <text evidence="1">Belongs to the thioesterase PaaI family.</text>
</comment>
<proteinExistence type="inferred from homology"/>
<keyword evidence="2" id="KW-0378">Hydrolase</keyword>
<feature type="domain" description="Thioesterase" evidence="4">
    <location>
        <begin position="91"/>
        <end position="160"/>
    </location>
</feature>
<dbReference type="Proteomes" id="UP000603352">
    <property type="component" value="Unassembled WGS sequence"/>
</dbReference>
<dbReference type="NCBIfam" id="TIGR00369">
    <property type="entry name" value="unchar_dom_1"/>
    <property type="match status" value="1"/>
</dbReference>
<evidence type="ECO:0000313" key="5">
    <source>
        <dbReference type="EMBL" id="GGB49016.1"/>
    </source>
</evidence>
<evidence type="ECO:0000256" key="3">
    <source>
        <dbReference type="SAM" id="MobiDB-lite"/>
    </source>
</evidence>
<keyword evidence="6" id="KW-1185">Reference proteome</keyword>
<dbReference type="Pfam" id="PF03061">
    <property type="entry name" value="4HBT"/>
    <property type="match status" value="1"/>
</dbReference>
<feature type="region of interest" description="Disordered" evidence="3">
    <location>
        <begin position="1"/>
        <end position="40"/>
    </location>
</feature>
<evidence type="ECO:0000313" key="6">
    <source>
        <dbReference type="Proteomes" id="UP000603352"/>
    </source>
</evidence>
<feature type="compositionally biased region" description="Low complexity" evidence="3">
    <location>
        <begin position="10"/>
        <end position="24"/>
    </location>
</feature>
<sequence>MAQNAPSTIPAAPAPAAAAPAVPAGNADSHDDFDPWGALPDTVLDPVQEKRVRAGLGAQGFMALVGATITGIGAGRCQLLVTARPELMQNHGVFHGGVIGFLIDNACAAAAGTMAPLGHGVMTADYGVSLLAAATGGQLVADARVVRAGRRLTTVEARVHVLAQGRAPRLVATGRATVAVIEGRESSAAAATHGGSTA</sequence>
<evidence type="ECO:0000259" key="4">
    <source>
        <dbReference type="Pfam" id="PF03061"/>
    </source>
</evidence>
<dbReference type="InterPro" id="IPR029069">
    <property type="entry name" value="HotDog_dom_sf"/>
</dbReference>
<protein>
    <recommendedName>
        <fullName evidence="4">Thioesterase domain-containing protein</fullName>
    </recommendedName>
</protein>
<dbReference type="Gene3D" id="3.10.129.10">
    <property type="entry name" value="Hotdog Thioesterase"/>
    <property type="match status" value="1"/>
</dbReference>
<dbReference type="RefSeq" id="WP_188579758.1">
    <property type="nucleotide sequence ID" value="NZ_BMDZ01000041.1"/>
</dbReference>
<dbReference type="PANTHER" id="PTHR21660:SF1">
    <property type="entry name" value="ACYL-COENZYME A THIOESTERASE 13"/>
    <property type="match status" value="1"/>
</dbReference>
<reference evidence="6" key="1">
    <citation type="journal article" date="2019" name="Int. J. Syst. Evol. Microbiol.">
        <title>The Global Catalogue of Microorganisms (GCM) 10K type strain sequencing project: providing services to taxonomists for standard genome sequencing and annotation.</title>
        <authorList>
            <consortium name="The Broad Institute Genomics Platform"/>
            <consortium name="The Broad Institute Genome Sequencing Center for Infectious Disease"/>
            <person name="Wu L."/>
            <person name="Ma J."/>
        </authorList>
    </citation>
    <scope>NUCLEOTIDE SEQUENCE [LARGE SCALE GENOMIC DNA]</scope>
    <source>
        <strain evidence="6">CGMCC 1.10188</strain>
    </source>
</reference>
<organism evidence="5 6">
    <name type="scientific">Tistrella bauzanensis</name>
    <dbReference type="NCBI Taxonomy" id="657419"/>
    <lineage>
        <taxon>Bacteria</taxon>
        <taxon>Pseudomonadati</taxon>
        <taxon>Pseudomonadota</taxon>
        <taxon>Alphaproteobacteria</taxon>
        <taxon>Geminicoccales</taxon>
        <taxon>Geminicoccaceae</taxon>
        <taxon>Tistrella</taxon>
    </lineage>
</organism>
<accession>A0ABQ1IPF0</accession>
<dbReference type="CDD" id="cd03443">
    <property type="entry name" value="PaaI_thioesterase"/>
    <property type="match status" value="1"/>
</dbReference>
<comment type="caution">
    <text evidence="5">The sequence shown here is derived from an EMBL/GenBank/DDBJ whole genome shotgun (WGS) entry which is preliminary data.</text>
</comment>
<name>A0ABQ1IPF0_9PROT</name>
<dbReference type="InterPro" id="IPR006683">
    <property type="entry name" value="Thioestr_dom"/>
</dbReference>
<gene>
    <name evidence="5" type="ORF">GCM10011505_32590</name>
</gene>
<dbReference type="InterPro" id="IPR039298">
    <property type="entry name" value="ACOT13"/>
</dbReference>
<dbReference type="InterPro" id="IPR003736">
    <property type="entry name" value="PAAI_dom"/>
</dbReference>